<evidence type="ECO:0000256" key="2">
    <source>
        <dbReference type="ARBA" id="ARBA00006591"/>
    </source>
</evidence>
<evidence type="ECO:0000313" key="9">
    <source>
        <dbReference type="EMBL" id="QFT25215.1"/>
    </source>
</evidence>
<feature type="binding site" evidence="7">
    <location>
        <position position="77"/>
    </location>
    <ligand>
        <name>Zn(2+)</name>
        <dbReference type="ChEBI" id="CHEBI:29105"/>
    </ligand>
</feature>
<keyword evidence="4 7" id="KW-0963">Cytoplasm</keyword>
<gene>
    <name evidence="7" type="primary">sprT</name>
    <name evidence="9" type="ORF">FIV01_01995</name>
</gene>
<evidence type="ECO:0000256" key="5">
    <source>
        <dbReference type="ARBA" id="ARBA00022723"/>
    </source>
</evidence>
<reference evidence="9 10" key="1">
    <citation type="submission" date="2019-10" db="EMBL/GenBank/DDBJ databases">
        <title>Complete genome sequence of Vibrio sp. strain THAF100, isolated from non-filtered water from the water column of tank 6 of a marine aquarium containing stony-coral fragments. Water maintained at 26 degree C.</title>
        <authorList>
            <person name="Ruckert C."/>
            <person name="Franco A."/>
            <person name="Kalinowski J."/>
            <person name="Glaeser S."/>
        </authorList>
    </citation>
    <scope>NUCLEOTIDE SEQUENCE [LARGE SCALE GENOMIC DNA]</scope>
    <source>
        <strain evidence="9 10">THAF100</strain>
    </source>
</reference>
<organism evidence="9 10">
    <name type="scientific">Vibrio aquimaris</name>
    <dbReference type="NCBI Taxonomy" id="2587862"/>
    <lineage>
        <taxon>Bacteria</taxon>
        <taxon>Pseudomonadati</taxon>
        <taxon>Pseudomonadota</taxon>
        <taxon>Gammaproteobacteria</taxon>
        <taxon>Vibrionales</taxon>
        <taxon>Vibrionaceae</taxon>
        <taxon>Vibrio</taxon>
    </lineage>
</organism>
<dbReference type="PANTHER" id="PTHR38773:SF1">
    <property type="entry name" value="PROTEIN SPRT"/>
    <property type="match status" value="1"/>
</dbReference>
<dbReference type="GO" id="GO:0006950">
    <property type="term" value="P:response to stress"/>
    <property type="evidence" value="ECO:0007669"/>
    <property type="project" value="UniProtKB-ARBA"/>
</dbReference>
<dbReference type="GO" id="GO:0005737">
    <property type="term" value="C:cytoplasm"/>
    <property type="evidence" value="ECO:0007669"/>
    <property type="project" value="UniProtKB-SubCell"/>
</dbReference>
<dbReference type="SMART" id="SM00731">
    <property type="entry name" value="SprT"/>
    <property type="match status" value="1"/>
</dbReference>
<keyword evidence="5 7" id="KW-0479">Metal-binding</keyword>
<proteinExistence type="inferred from homology"/>
<protein>
    <recommendedName>
        <fullName evidence="3 7">Protein SprT</fullName>
    </recommendedName>
</protein>
<dbReference type="GO" id="GO:0008270">
    <property type="term" value="F:zinc ion binding"/>
    <property type="evidence" value="ECO:0007669"/>
    <property type="project" value="UniProtKB-UniRule"/>
</dbReference>
<evidence type="ECO:0000256" key="7">
    <source>
        <dbReference type="HAMAP-Rule" id="MF_00746"/>
    </source>
</evidence>
<evidence type="ECO:0000256" key="6">
    <source>
        <dbReference type="ARBA" id="ARBA00022833"/>
    </source>
</evidence>
<dbReference type="HAMAP" id="MF_00746">
    <property type="entry name" value="SprT"/>
    <property type="match status" value="1"/>
</dbReference>
<feature type="active site" evidence="7">
    <location>
        <position position="74"/>
    </location>
</feature>
<dbReference type="EMBL" id="CP045350">
    <property type="protein sequence ID" value="QFT25215.1"/>
    <property type="molecule type" value="Genomic_DNA"/>
</dbReference>
<dbReference type="Proteomes" id="UP000326936">
    <property type="component" value="Chromosome"/>
</dbReference>
<feature type="binding site" evidence="7">
    <location>
        <position position="73"/>
    </location>
    <ligand>
        <name>Zn(2+)</name>
        <dbReference type="ChEBI" id="CHEBI:29105"/>
    </ligand>
</feature>
<evidence type="ECO:0000259" key="8">
    <source>
        <dbReference type="SMART" id="SM00731"/>
    </source>
</evidence>
<feature type="domain" description="SprT-like" evidence="8">
    <location>
        <begin position="11"/>
        <end position="160"/>
    </location>
</feature>
<evidence type="ECO:0000256" key="4">
    <source>
        <dbReference type="ARBA" id="ARBA00022490"/>
    </source>
</evidence>
<name>A0A5P9CG52_9VIBR</name>
<evidence type="ECO:0000256" key="1">
    <source>
        <dbReference type="ARBA" id="ARBA00004496"/>
    </source>
</evidence>
<dbReference type="AlphaFoldDB" id="A0A5P9CG52"/>
<keyword evidence="6 7" id="KW-0862">Zinc</keyword>
<dbReference type="InterPro" id="IPR035240">
    <property type="entry name" value="SprT_Zn_ribbon"/>
</dbReference>
<accession>A0A5P9CG52</accession>
<dbReference type="Pfam" id="PF17283">
    <property type="entry name" value="Zn_ribbon_SprT"/>
    <property type="match status" value="1"/>
</dbReference>
<sequence>MDKELSYRAQQIMAKYVVIAQQHFQHSFAMPTIKYRLKGKAAGKAYLQLNEIRLNPILFIENQQAFLQEVIPHEVAHLITYQVYGRVKPHGKEWQNIMTSVFGVSANTTHDFALDSVQGKIYQYQCGCQIHPLTIRRHNKIQRNHNSYSCKICQQTLIYMGS</sequence>
<evidence type="ECO:0000313" key="10">
    <source>
        <dbReference type="Proteomes" id="UP000326936"/>
    </source>
</evidence>
<dbReference type="NCBIfam" id="NF003421">
    <property type="entry name" value="PRK04860.1"/>
    <property type="match status" value="1"/>
</dbReference>
<dbReference type="InterPro" id="IPR006640">
    <property type="entry name" value="SprT-like_domain"/>
</dbReference>
<comment type="similarity">
    <text evidence="2 7">Belongs to the SprT family.</text>
</comment>
<comment type="cofactor">
    <cofactor evidence="7">
        <name>Zn(2+)</name>
        <dbReference type="ChEBI" id="CHEBI:29105"/>
    </cofactor>
    <text evidence="7">Binds 1 zinc ion.</text>
</comment>
<dbReference type="OrthoDB" id="267364at2"/>
<dbReference type="KEGG" id="vaq:FIV01_01995"/>
<dbReference type="RefSeq" id="WP_152429498.1">
    <property type="nucleotide sequence ID" value="NZ_CBCSDK010000017.1"/>
</dbReference>
<dbReference type="InterPro" id="IPR023483">
    <property type="entry name" value="Uncharacterised_SprT"/>
</dbReference>
<dbReference type="PANTHER" id="PTHR38773">
    <property type="entry name" value="PROTEIN SPRT"/>
    <property type="match status" value="1"/>
</dbReference>
<comment type="subcellular location">
    <subcellularLocation>
        <location evidence="1 7">Cytoplasm</location>
    </subcellularLocation>
</comment>
<evidence type="ECO:0000256" key="3">
    <source>
        <dbReference type="ARBA" id="ARBA00020082"/>
    </source>
</evidence>
<dbReference type="Pfam" id="PF10263">
    <property type="entry name" value="SprT-like"/>
    <property type="match status" value="1"/>
</dbReference>
<keyword evidence="10" id="KW-1185">Reference proteome</keyword>